<reference evidence="1 2" key="1">
    <citation type="submission" date="2016-10" db="EMBL/GenBank/DDBJ databases">
        <title>The High Quality Genome of Vibrio splendidus K08M4.</title>
        <authorList>
            <person name="Wendling C."/>
            <person name="Chibani C.M."/>
            <person name="Hertel R."/>
            <person name="Sproer C."/>
            <person name="Bunk B."/>
            <person name="Overmann J."/>
            <person name="Roth O."/>
            <person name="Liesegang H."/>
        </authorList>
    </citation>
    <scope>NUCLEOTIDE SEQUENCE [LARGE SCALE GENOMIC DNA]</scope>
    <source>
        <strain evidence="1 2">K08M4</strain>
    </source>
</reference>
<proteinExistence type="predicted"/>
<dbReference type="Proteomes" id="UP000194136">
    <property type="component" value="Chromosome 1"/>
</dbReference>
<dbReference type="EMBL" id="CP017916">
    <property type="protein sequence ID" value="ARP37941.1"/>
    <property type="molecule type" value="Genomic_DNA"/>
</dbReference>
<organism evidence="1 2">
    <name type="scientific">Vibrio syngnathi</name>
    <dbReference type="NCBI Taxonomy" id="3034029"/>
    <lineage>
        <taxon>Bacteria</taxon>
        <taxon>Pseudomonadati</taxon>
        <taxon>Pseudomonadota</taxon>
        <taxon>Gammaproteobacteria</taxon>
        <taxon>Vibrionales</taxon>
        <taxon>Vibrionaceae</taxon>
        <taxon>Vibrio</taxon>
    </lineage>
</organism>
<keyword evidence="2" id="KW-1185">Reference proteome</keyword>
<accession>A0AA34TN55</accession>
<dbReference type="AlphaFoldDB" id="A0AA34TN55"/>
<name>A0AA34TN55_9VIBR</name>
<protein>
    <submittedName>
        <fullName evidence="1">Uncharacterized protein</fullName>
    </submittedName>
</protein>
<evidence type="ECO:0000313" key="2">
    <source>
        <dbReference type="Proteomes" id="UP000194136"/>
    </source>
</evidence>
<sequence>MIGNVLHKTDERVSKLERLVAKRATFGDIYTKNQNENKLTRLKTIHLENREFS</sequence>
<evidence type="ECO:0000313" key="1">
    <source>
        <dbReference type="EMBL" id="ARP37941.1"/>
    </source>
</evidence>
<gene>
    <name evidence="1" type="ORF">K08M4_11850</name>
</gene>
<dbReference type="KEGG" id="vsy:K08M4_11850"/>